<keyword evidence="3" id="KW-1185">Reference proteome</keyword>
<dbReference type="InterPro" id="IPR007421">
    <property type="entry name" value="Schlafen_AlbA_2_dom"/>
</dbReference>
<evidence type="ECO:0000259" key="1">
    <source>
        <dbReference type="Pfam" id="PF04326"/>
    </source>
</evidence>
<dbReference type="RefSeq" id="WP_284334394.1">
    <property type="nucleotide sequence ID" value="NZ_BSOA01000053.1"/>
</dbReference>
<evidence type="ECO:0000313" key="3">
    <source>
        <dbReference type="Proteomes" id="UP001156627"/>
    </source>
</evidence>
<organism evidence="2 3">
    <name type="scientific">Dyella flagellata</name>
    <dbReference type="NCBI Taxonomy" id="1867833"/>
    <lineage>
        <taxon>Bacteria</taxon>
        <taxon>Pseudomonadati</taxon>
        <taxon>Pseudomonadota</taxon>
        <taxon>Gammaproteobacteria</taxon>
        <taxon>Lysobacterales</taxon>
        <taxon>Rhodanobacteraceae</taxon>
        <taxon>Dyella</taxon>
    </lineage>
</organism>
<dbReference type="Gene3D" id="3.30.950.30">
    <property type="entry name" value="Schlafen, AAA domain"/>
    <property type="match status" value="1"/>
</dbReference>
<sequence>MTDQQLIETLLYRGEGDSLDFKLEQYKFEGASDEEKSKLLKDILAFANSWREGPAHIIIGVRENPREVEGLDKDIDDAKLQQFINEKTNKPIKFSYHSVDFNGKKIGLFTIDVQDRPFYLKKPFGKLKSDVVYVRRGSSTAEAKPEEIAKMGFAQAIASTSAKLKLTIVSGDGHATPYEHIVFDYNYFVVDENSPLPDYELPPQPIVAGEWDQQLSNTEFYRELAKYLREQQGHFGFRIQVENAGNTYADDVRVQILALASGGFSLMEGFGFCPRPSPYLMGIPDHPNFVPPPFGNPKRPTFGFIKGHLVAEFSMGKLQAGETKVSDTLYLVCPPETLDKLSIKILSDHLSAPMEITVPVTVTPKDVWITVRDLEEFEASLPEMYEDG</sequence>
<dbReference type="Pfam" id="PF04326">
    <property type="entry name" value="SLFN_AlbA_2"/>
    <property type="match status" value="1"/>
</dbReference>
<evidence type="ECO:0000313" key="2">
    <source>
        <dbReference type="EMBL" id="GLQ90983.1"/>
    </source>
</evidence>
<dbReference type="EMBL" id="BSOA01000053">
    <property type="protein sequence ID" value="GLQ90983.1"/>
    <property type="molecule type" value="Genomic_DNA"/>
</dbReference>
<feature type="domain" description="Schlafen AlbA-2" evidence="1">
    <location>
        <begin position="15"/>
        <end position="143"/>
    </location>
</feature>
<reference evidence="3" key="1">
    <citation type="journal article" date="2019" name="Int. J. Syst. Evol. Microbiol.">
        <title>The Global Catalogue of Microorganisms (GCM) 10K type strain sequencing project: providing services to taxonomists for standard genome sequencing and annotation.</title>
        <authorList>
            <consortium name="The Broad Institute Genomics Platform"/>
            <consortium name="The Broad Institute Genome Sequencing Center for Infectious Disease"/>
            <person name="Wu L."/>
            <person name="Ma J."/>
        </authorList>
    </citation>
    <scope>NUCLEOTIDE SEQUENCE [LARGE SCALE GENOMIC DNA]</scope>
    <source>
        <strain evidence="3">NBRC 111981</strain>
    </source>
</reference>
<comment type="caution">
    <text evidence="2">The sequence shown here is derived from an EMBL/GenBank/DDBJ whole genome shotgun (WGS) entry which is preliminary data.</text>
</comment>
<proteinExistence type="predicted"/>
<dbReference type="PANTHER" id="PTHR30595">
    <property type="entry name" value="GLPR-RELATED TRANSCRIPTIONAL REPRESSOR"/>
    <property type="match status" value="1"/>
</dbReference>
<gene>
    <name evidence="2" type="ORF">GCM10007898_45590</name>
</gene>
<dbReference type="Proteomes" id="UP001156627">
    <property type="component" value="Unassembled WGS sequence"/>
</dbReference>
<accession>A0ABQ5XIV7</accession>
<dbReference type="InterPro" id="IPR038461">
    <property type="entry name" value="Schlafen_AlbA_2_dom_sf"/>
</dbReference>
<protein>
    <recommendedName>
        <fullName evidence="1">Schlafen AlbA-2 domain-containing protein</fullName>
    </recommendedName>
</protein>
<dbReference type="PANTHER" id="PTHR30595:SF6">
    <property type="entry name" value="SCHLAFEN ALBA-2 DOMAIN-CONTAINING PROTEIN"/>
    <property type="match status" value="1"/>
</dbReference>
<name>A0ABQ5XIV7_9GAMM</name>